<reference evidence="2" key="1">
    <citation type="submission" date="2017-03" db="EMBL/GenBank/DDBJ databases">
        <title>Phytopthora megakarya and P. palmivora, two closely related causual agents of cacao black pod achieved similar genome size and gene model numbers by different mechanisms.</title>
        <authorList>
            <person name="Ali S."/>
            <person name="Shao J."/>
            <person name="Larry D.J."/>
            <person name="Kronmiller B."/>
            <person name="Shen D."/>
            <person name="Strem M.D."/>
            <person name="Melnick R.L."/>
            <person name="Guiltinan M.J."/>
            <person name="Tyler B.M."/>
            <person name="Meinhardt L.W."/>
            <person name="Bailey B.A."/>
        </authorList>
    </citation>
    <scope>NUCLEOTIDE SEQUENCE [LARGE SCALE GENOMIC DNA]</scope>
    <source>
        <strain evidence="2">zdho120</strain>
    </source>
</reference>
<accession>A0A225UT84</accession>
<dbReference type="AlphaFoldDB" id="A0A225UT84"/>
<dbReference type="Proteomes" id="UP000198211">
    <property type="component" value="Unassembled WGS sequence"/>
</dbReference>
<evidence type="ECO:0000313" key="2">
    <source>
        <dbReference type="Proteomes" id="UP000198211"/>
    </source>
</evidence>
<sequence>GGRLAEMLRFYATRHWGPNIRGRTTFKRRLDAARSFEDVLSCNEPDPPDTLTEVGRALAAAQADLKSAEASRTVMKKKLFAEQRARANAETCAQQFSADRDAAHLAIRSNEILTKEVNHGRAEYLVGIQAFKRSHENLHKILCQTDPKETTLTIKLRERNRDLVRRVKHLEKANSALSSRLRLEDMDPEALVPMVEGLELDKIDWEALSSDPQTRQALKAVYQVGLEDARDHDTLADDIARAKIRFVGDPSSPAHGLCLSTFHSRFGTFKSGSKRSAAGGGNSNTTAVSFAVNHADWAASCRWRRWVKLDFDTTFD</sequence>
<dbReference type="EMBL" id="NBNE01011854">
    <property type="protein sequence ID" value="OWY96280.1"/>
    <property type="molecule type" value="Genomic_DNA"/>
</dbReference>
<proteinExistence type="predicted"/>
<feature type="non-terminal residue" evidence="1">
    <location>
        <position position="1"/>
    </location>
</feature>
<organism evidence="1 2">
    <name type="scientific">Phytophthora megakarya</name>
    <dbReference type="NCBI Taxonomy" id="4795"/>
    <lineage>
        <taxon>Eukaryota</taxon>
        <taxon>Sar</taxon>
        <taxon>Stramenopiles</taxon>
        <taxon>Oomycota</taxon>
        <taxon>Peronosporomycetes</taxon>
        <taxon>Peronosporales</taxon>
        <taxon>Peronosporaceae</taxon>
        <taxon>Phytophthora</taxon>
    </lineage>
</organism>
<comment type="caution">
    <text evidence="1">The sequence shown here is derived from an EMBL/GenBank/DDBJ whole genome shotgun (WGS) entry which is preliminary data.</text>
</comment>
<protein>
    <submittedName>
        <fullName evidence="1">Uncharacterized protein</fullName>
    </submittedName>
</protein>
<name>A0A225UT84_9STRA</name>
<evidence type="ECO:0000313" key="1">
    <source>
        <dbReference type="EMBL" id="OWY96280.1"/>
    </source>
</evidence>
<keyword evidence="2" id="KW-1185">Reference proteome</keyword>
<gene>
    <name evidence="1" type="ORF">PHMEG_00033494</name>
</gene>